<dbReference type="SUPFAM" id="SSF56752">
    <property type="entry name" value="D-aminoacid aminotransferase-like PLP-dependent enzymes"/>
    <property type="match status" value="1"/>
</dbReference>
<gene>
    <name evidence="2" type="ORF">EDD40_7504</name>
</gene>
<dbReference type="RefSeq" id="WP_123747026.1">
    <property type="nucleotide sequence ID" value="NZ_RJKM01000001.1"/>
</dbReference>
<comment type="similarity">
    <text evidence="1">Belongs to the class-IV pyridoxal-phosphate-dependent aminotransferase family.</text>
</comment>
<dbReference type="InterPro" id="IPR036038">
    <property type="entry name" value="Aminotransferase-like"/>
</dbReference>
<dbReference type="Pfam" id="PF01063">
    <property type="entry name" value="Aminotran_4"/>
    <property type="match status" value="1"/>
</dbReference>
<dbReference type="InterPro" id="IPR001544">
    <property type="entry name" value="Aminotrans_IV"/>
</dbReference>
<dbReference type="GO" id="GO:0005829">
    <property type="term" value="C:cytosol"/>
    <property type="evidence" value="ECO:0007669"/>
    <property type="project" value="TreeGrafter"/>
</dbReference>
<dbReference type="Gene3D" id="3.30.470.10">
    <property type="match status" value="1"/>
</dbReference>
<dbReference type="Gene3D" id="3.20.10.10">
    <property type="entry name" value="D-amino Acid Aminotransferase, subunit A, domain 2"/>
    <property type="match status" value="1"/>
</dbReference>
<dbReference type="CDD" id="cd00449">
    <property type="entry name" value="PLPDE_IV"/>
    <property type="match status" value="1"/>
</dbReference>
<dbReference type="AlphaFoldDB" id="A0A3N1HHR1"/>
<dbReference type="EMBL" id="RJKM01000001">
    <property type="protein sequence ID" value="ROP42016.1"/>
    <property type="molecule type" value="Genomic_DNA"/>
</dbReference>
<keyword evidence="3" id="KW-1185">Reference proteome</keyword>
<dbReference type="GO" id="GO:0008483">
    <property type="term" value="F:transaminase activity"/>
    <property type="evidence" value="ECO:0007669"/>
    <property type="project" value="UniProtKB-KW"/>
</dbReference>
<keyword evidence="2" id="KW-0808">Transferase</keyword>
<dbReference type="GO" id="GO:0008153">
    <property type="term" value="P:4-aminobenzoate biosynthetic process"/>
    <property type="evidence" value="ECO:0007669"/>
    <property type="project" value="TreeGrafter"/>
</dbReference>
<keyword evidence="2" id="KW-0032">Aminotransferase</keyword>
<dbReference type="PANTHER" id="PTHR42743:SF2">
    <property type="entry name" value="AMINODEOXYCHORISMATE LYASE"/>
    <property type="match status" value="1"/>
</dbReference>
<evidence type="ECO:0000256" key="1">
    <source>
        <dbReference type="ARBA" id="ARBA00009320"/>
    </source>
</evidence>
<dbReference type="Proteomes" id="UP000268727">
    <property type="component" value="Unassembled WGS sequence"/>
</dbReference>
<dbReference type="InterPro" id="IPR043131">
    <property type="entry name" value="BCAT-like_N"/>
</dbReference>
<evidence type="ECO:0000313" key="2">
    <source>
        <dbReference type="EMBL" id="ROP42016.1"/>
    </source>
</evidence>
<accession>A0A3N1HHR1</accession>
<sequence length="313" mass="32682">MTGLPADGPVVWPLAHHRGALVPRDEATLPVGSIALRYGISVFEGIRLYRQDRGGVAPWLLRPHLDRLRNSCRLMGLDEGCAADVPAIIDELVAAQGIDEDGYVRVAASAANSGGIDEAAVTALTVTITRAGRKRRPGDHEGMRLGISAWQRPSDAVFPSAAKNISAYAGPRLALAQARRDGYDSCVLRTADGVISEAPTATAFLVEGGRVVTPRLSDHVLPGVTRAWVLATAPSLGHEAVEDAVTEERLTAADEVFLCGTGLEFGPVREVAGVRLSGGSPGPVTKALVDAYFAQARGATAPTGVDLGLTGGR</sequence>
<dbReference type="OrthoDB" id="9804984at2"/>
<dbReference type="PANTHER" id="PTHR42743">
    <property type="entry name" value="AMINO-ACID AMINOTRANSFERASE"/>
    <property type="match status" value="1"/>
</dbReference>
<protein>
    <submittedName>
        <fullName evidence="2">Branched-chain amino acid aminotransferase</fullName>
    </submittedName>
</protein>
<comment type="caution">
    <text evidence="2">The sequence shown here is derived from an EMBL/GenBank/DDBJ whole genome shotgun (WGS) entry which is preliminary data.</text>
</comment>
<dbReference type="GO" id="GO:0008696">
    <property type="term" value="F:4-amino-4-deoxychorismate lyase activity"/>
    <property type="evidence" value="ECO:0007669"/>
    <property type="project" value="TreeGrafter"/>
</dbReference>
<name>A0A3N1HHR1_9PSEU</name>
<dbReference type="InterPro" id="IPR050571">
    <property type="entry name" value="Class-IV_PLP-Dep_Aminotrnsfr"/>
</dbReference>
<organism evidence="2 3">
    <name type="scientific">Saccharothrix texasensis</name>
    <dbReference type="NCBI Taxonomy" id="103734"/>
    <lineage>
        <taxon>Bacteria</taxon>
        <taxon>Bacillati</taxon>
        <taxon>Actinomycetota</taxon>
        <taxon>Actinomycetes</taxon>
        <taxon>Pseudonocardiales</taxon>
        <taxon>Pseudonocardiaceae</taxon>
        <taxon>Saccharothrix</taxon>
    </lineage>
</organism>
<reference evidence="2 3" key="1">
    <citation type="submission" date="2018-11" db="EMBL/GenBank/DDBJ databases">
        <title>Sequencing the genomes of 1000 actinobacteria strains.</title>
        <authorList>
            <person name="Klenk H.-P."/>
        </authorList>
    </citation>
    <scope>NUCLEOTIDE SEQUENCE [LARGE SCALE GENOMIC DNA]</scope>
    <source>
        <strain evidence="2 3">DSM 44231</strain>
    </source>
</reference>
<evidence type="ECO:0000313" key="3">
    <source>
        <dbReference type="Proteomes" id="UP000268727"/>
    </source>
</evidence>
<proteinExistence type="inferred from homology"/>
<dbReference type="InterPro" id="IPR043132">
    <property type="entry name" value="BCAT-like_C"/>
</dbReference>